<dbReference type="NCBIfam" id="TIGR03804">
    <property type="entry name" value="para_beta_helix"/>
    <property type="match status" value="1"/>
</dbReference>
<dbReference type="EMBL" id="QPIX01000015">
    <property type="protein sequence ID" value="RCW20220.1"/>
    <property type="molecule type" value="Genomic_DNA"/>
</dbReference>
<keyword evidence="4" id="KW-0732">Signal</keyword>
<dbReference type="InterPro" id="IPR039448">
    <property type="entry name" value="Beta_helix"/>
</dbReference>
<keyword evidence="7" id="KW-1185">Reference proteome</keyword>
<dbReference type="PANTHER" id="PTHR22990:SF15">
    <property type="entry name" value="F-BOX ONLY PROTEIN 10"/>
    <property type="match status" value="1"/>
</dbReference>
<dbReference type="Pfam" id="PF13229">
    <property type="entry name" value="Beta_helix"/>
    <property type="match status" value="1"/>
</dbReference>
<dbReference type="PANTHER" id="PTHR22990">
    <property type="entry name" value="F-BOX ONLY PROTEIN"/>
    <property type="match status" value="1"/>
</dbReference>
<keyword evidence="3" id="KW-0833">Ubl conjugation pathway</keyword>
<feature type="signal peptide" evidence="4">
    <location>
        <begin position="1"/>
        <end position="24"/>
    </location>
</feature>
<organism evidence="6 7">
    <name type="scientific">Ciceribacter lividus</name>
    <dbReference type="NCBI Taxonomy" id="1197950"/>
    <lineage>
        <taxon>Bacteria</taxon>
        <taxon>Pseudomonadati</taxon>
        <taxon>Pseudomonadota</taxon>
        <taxon>Alphaproteobacteria</taxon>
        <taxon>Hyphomicrobiales</taxon>
        <taxon>Rhizobiaceae</taxon>
        <taxon>Ciceribacter</taxon>
    </lineage>
</organism>
<dbReference type="SUPFAM" id="SSF51126">
    <property type="entry name" value="Pectin lyase-like"/>
    <property type="match status" value="1"/>
</dbReference>
<evidence type="ECO:0000256" key="1">
    <source>
        <dbReference type="ARBA" id="ARBA00004906"/>
    </source>
</evidence>
<keyword evidence="2" id="KW-0677">Repeat</keyword>
<evidence type="ECO:0000256" key="3">
    <source>
        <dbReference type="ARBA" id="ARBA00022786"/>
    </source>
</evidence>
<feature type="domain" description="Carbohydrate-binding/sugar hydrolysis" evidence="5">
    <location>
        <begin position="56"/>
        <end position="186"/>
    </location>
</feature>
<dbReference type="InterPro" id="IPR006633">
    <property type="entry name" value="Carb-bd_sugar_hydrolysis-dom"/>
</dbReference>
<dbReference type="Gene3D" id="2.160.20.10">
    <property type="entry name" value="Single-stranded right-handed beta-helix, Pectin lyase-like"/>
    <property type="match status" value="2"/>
</dbReference>
<gene>
    <name evidence="6" type="ORF">DFR48_11583</name>
</gene>
<dbReference type="PROSITE" id="PS51257">
    <property type="entry name" value="PROKAR_LIPOPROTEIN"/>
    <property type="match status" value="1"/>
</dbReference>
<dbReference type="Proteomes" id="UP000252582">
    <property type="component" value="Unassembled WGS sequence"/>
</dbReference>
<dbReference type="SMART" id="SM00710">
    <property type="entry name" value="PbH1"/>
    <property type="match status" value="10"/>
</dbReference>
<dbReference type="AlphaFoldDB" id="A0A6I7HJM9"/>
<evidence type="ECO:0000256" key="4">
    <source>
        <dbReference type="SAM" id="SignalP"/>
    </source>
</evidence>
<accession>A0A6I7HJM9</accession>
<name>A0A6I7HJM9_9HYPH</name>
<dbReference type="InterPro" id="IPR006626">
    <property type="entry name" value="PbH1"/>
</dbReference>
<reference evidence="6 7" key="1">
    <citation type="submission" date="2018-07" db="EMBL/GenBank/DDBJ databases">
        <title>Genomic Encyclopedia of Type Strains, Phase IV (KMG-IV): sequencing the most valuable type-strain genomes for metagenomic binning, comparative biology and taxonomic classification.</title>
        <authorList>
            <person name="Goeker M."/>
        </authorList>
    </citation>
    <scope>NUCLEOTIDE SEQUENCE [LARGE SCALE GENOMIC DNA]</scope>
    <source>
        <strain evidence="6 7">DSM 25528</strain>
    </source>
</reference>
<protein>
    <submittedName>
        <fullName evidence="6">Parallel beta-helix repeat protein</fullName>
    </submittedName>
</protein>
<dbReference type="InterPro" id="IPR051550">
    <property type="entry name" value="SCF-Subunits/Alg-Epimerases"/>
</dbReference>
<comment type="caution">
    <text evidence="6">The sequence shown here is derived from an EMBL/GenBank/DDBJ whole genome shotgun (WGS) entry which is preliminary data.</text>
</comment>
<evidence type="ECO:0000259" key="5">
    <source>
        <dbReference type="SMART" id="SM00722"/>
    </source>
</evidence>
<dbReference type="InterPro" id="IPR011050">
    <property type="entry name" value="Pectin_lyase_fold/virulence"/>
</dbReference>
<dbReference type="InterPro" id="IPR012334">
    <property type="entry name" value="Pectin_lyas_fold"/>
</dbReference>
<evidence type="ECO:0000313" key="6">
    <source>
        <dbReference type="EMBL" id="RCW20220.1"/>
    </source>
</evidence>
<dbReference type="InterPro" id="IPR022441">
    <property type="entry name" value="Para_beta_helix_rpt-2"/>
</dbReference>
<feature type="domain" description="Carbohydrate-binding/sugar hydrolysis" evidence="5">
    <location>
        <begin position="202"/>
        <end position="316"/>
    </location>
</feature>
<dbReference type="SMART" id="SM00722">
    <property type="entry name" value="CASH"/>
    <property type="match status" value="2"/>
</dbReference>
<evidence type="ECO:0000256" key="2">
    <source>
        <dbReference type="ARBA" id="ARBA00022737"/>
    </source>
</evidence>
<feature type="chain" id="PRO_5026203006" evidence="4">
    <location>
        <begin position="25"/>
        <end position="440"/>
    </location>
</feature>
<comment type="pathway">
    <text evidence="1">Protein modification; protein ubiquitination.</text>
</comment>
<dbReference type="RefSeq" id="WP_114365065.1">
    <property type="nucleotide sequence ID" value="NZ_QPIX01000015.1"/>
</dbReference>
<proteinExistence type="predicted"/>
<sequence>MRRMRFEVLGFLALLIWPAGFACAAETTVTVGRADADFTSIQAAVDRAAGGTTVVVRAGVYREHVRVDKPLTLRGEGAVVVDAGKNGSAIILAGSGIELSGFEVRNAGSSGTDAGLLVLGDGNTLSHIRATENHRGIVVSGGRENDISDSEASGNRNDGVALLGASATGVTRNTLSGNGRAGIWLEAIHADQSMLEAAENRIFDNSVRANKKFGIALNSGAVRNEIDGNRVEANGRQTSDAGILINCGPNGNLVRENVVSGNQKHGILIISGSFANRVLDNAVTGSATGIGIYDANTNEIAGNSVRGSADYGIRLDDMAPLMGKAANVPGMAGAFPVSAQNILHHNDLVDNRINAFDLSGKPWTPPGAEAMPPALLESMGNMLAPNRWDDGKEGNHYDDFDEEREGFIDRNEDGIGDAAHAIPGGAAVDNFPLKTVPTSD</sequence>
<evidence type="ECO:0000313" key="7">
    <source>
        <dbReference type="Proteomes" id="UP000252582"/>
    </source>
</evidence>